<comment type="caution">
    <text evidence="1">The sequence shown here is derived from an EMBL/GenBank/DDBJ whole genome shotgun (WGS) entry which is preliminary data.</text>
</comment>
<sequence length="70" mass="7321">MPLLSAGSIATGAPVLRVCGFRQSLPTLLICFDISMLHPTAQIPDELVANVPDQIPGAFPVSSCPDCILT</sequence>
<gene>
    <name evidence="1" type="ORF">CDAR_411911</name>
</gene>
<keyword evidence="2" id="KW-1185">Reference proteome</keyword>
<organism evidence="1 2">
    <name type="scientific">Caerostris darwini</name>
    <dbReference type="NCBI Taxonomy" id="1538125"/>
    <lineage>
        <taxon>Eukaryota</taxon>
        <taxon>Metazoa</taxon>
        <taxon>Ecdysozoa</taxon>
        <taxon>Arthropoda</taxon>
        <taxon>Chelicerata</taxon>
        <taxon>Arachnida</taxon>
        <taxon>Araneae</taxon>
        <taxon>Araneomorphae</taxon>
        <taxon>Entelegynae</taxon>
        <taxon>Araneoidea</taxon>
        <taxon>Araneidae</taxon>
        <taxon>Caerostris</taxon>
    </lineage>
</organism>
<name>A0AAV4WFI7_9ARAC</name>
<accession>A0AAV4WFI7</accession>
<reference evidence="1 2" key="1">
    <citation type="submission" date="2021-06" db="EMBL/GenBank/DDBJ databases">
        <title>Caerostris darwini draft genome.</title>
        <authorList>
            <person name="Kono N."/>
            <person name="Arakawa K."/>
        </authorList>
    </citation>
    <scope>NUCLEOTIDE SEQUENCE [LARGE SCALE GENOMIC DNA]</scope>
</reference>
<evidence type="ECO:0000313" key="1">
    <source>
        <dbReference type="EMBL" id="GIY80373.1"/>
    </source>
</evidence>
<dbReference type="Proteomes" id="UP001054837">
    <property type="component" value="Unassembled WGS sequence"/>
</dbReference>
<dbReference type="AlphaFoldDB" id="A0AAV4WFI7"/>
<proteinExistence type="predicted"/>
<protein>
    <submittedName>
        <fullName evidence="1">Uncharacterized protein</fullName>
    </submittedName>
</protein>
<evidence type="ECO:0000313" key="2">
    <source>
        <dbReference type="Proteomes" id="UP001054837"/>
    </source>
</evidence>
<dbReference type="EMBL" id="BPLQ01014506">
    <property type="protein sequence ID" value="GIY80373.1"/>
    <property type="molecule type" value="Genomic_DNA"/>
</dbReference>